<dbReference type="HOGENOM" id="CLU_2737021_0_0_6"/>
<protein>
    <submittedName>
        <fullName evidence="1">Uncharacterized protein</fullName>
    </submittedName>
</protein>
<dbReference type="AlphaFoldDB" id="S6AYU3"/>
<evidence type="ECO:0000313" key="2">
    <source>
        <dbReference type="Proteomes" id="UP000015503"/>
    </source>
</evidence>
<evidence type="ECO:0000313" key="1">
    <source>
        <dbReference type="EMBL" id="BAN50001.1"/>
    </source>
</evidence>
<dbReference type="KEGG" id="pre:PCA10_42690"/>
<accession>S6AYU3</accession>
<organism evidence="1 2">
    <name type="scientific">Metapseudomonas resinovorans NBRC 106553</name>
    <dbReference type="NCBI Taxonomy" id="1245471"/>
    <lineage>
        <taxon>Bacteria</taxon>
        <taxon>Pseudomonadati</taxon>
        <taxon>Pseudomonadota</taxon>
        <taxon>Gammaproteobacteria</taxon>
        <taxon>Pseudomonadales</taxon>
        <taxon>Pseudomonadaceae</taxon>
        <taxon>Metapseudomonas</taxon>
    </lineage>
</organism>
<keyword evidence="2" id="KW-1185">Reference proteome</keyword>
<dbReference type="Proteomes" id="UP000015503">
    <property type="component" value="Chromosome"/>
</dbReference>
<sequence>MGAPIDAHHFLRWTIELQQTLAHLPALLDLMPDLMGGETSISFVDESSLETLAVLRISEALQPVLSVGGMG</sequence>
<dbReference type="EMBL" id="AP013068">
    <property type="protein sequence ID" value="BAN50001.1"/>
    <property type="molecule type" value="Genomic_DNA"/>
</dbReference>
<proteinExistence type="predicted"/>
<gene>
    <name evidence="1" type="ORF">PCA10_42690</name>
</gene>
<name>S6AYU3_METRE</name>
<reference evidence="1 2" key="1">
    <citation type="journal article" date="2013" name="Genome Announc.">
        <title>Complete Genome Sequence of the Carbazole Degrader Pseudomonas resinovorans Strain CA10 (NBRC 106553).</title>
        <authorList>
            <person name="Shintani M."/>
            <person name="Hosoyama A."/>
            <person name="Ohji S."/>
            <person name="Tsuchikane K."/>
            <person name="Takarada H."/>
            <person name="Yamazoe A."/>
            <person name="Fujita N."/>
            <person name="Nojiri H."/>
        </authorList>
    </citation>
    <scope>NUCLEOTIDE SEQUENCE [LARGE SCALE GENOMIC DNA]</scope>
    <source>
        <strain evidence="1 2">NBRC 106553</strain>
    </source>
</reference>